<feature type="compositionally biased region" description="Basic and acidic residues" evidence="3">
    <location>
        <begin position="126"/>
        <end position="138"/>
    </location>
</feature>
<sequence>MDHRSPRSPHFPSPTSPFVPPPSEQDELDRLGAFDAKSTALHTRRSGGRPSDASSSSSVSAVSFPSSLAENVIIPSSSSSSPPPPSSSSLLLHLPSSEGSLATLEKDTDLDSPVESSLFLVTEPQEESHTDSSNHGDSNDPTGRNAALGLGPSAGQLSSLSHPSTSAPIIGLGHGPRSSPQPIIIPPLTNQAPGSPHPPQTEPHQSPPTQRKLQHNLQSDSHDIDPSATHPPSAVLLSSPPVKDPESHPIPSPTDAFSLSQSVHPPPSPRSSSVKDEEKPEEQTPAAFVPPPRTTDPDTSPLDNPSESPEIKIRDFAYNESNALHRKPIEPRANRASTADELEDGSQTEGRTDESRTKTAFGWGEFKRGEADEDWEDESDYDDDEDGDDQDEEEAHDGGNTGGGHGEDEEEEEDCTPGLYKALYAFQSEASSELSLSEGDLINVHRSGGIGWVIATLVSPNGNPVDPVQQGLVPRGYLRQVDKP</sequence>
<dbReference type="Gene3D" id="2.30.30.40">
    <property type="entry name" value="SH3 Domains"/>
    <property type="match status" value="1"/>
</dbReference>
<feature type="compositionally biased region" description="Polar residues" evidence="3">
    <location>
        <begin position="155"/>
        <end position="167"/>
    </location>
</feature>
<feature type="domain" description="SH3" evidence="4">
    <location>
        <begin position="415"/>
        <end position="483"/>
    </location>
</feature>
<reference evidence="5" key="1">
    <citation type="submission" date="2014-08" db="EMBL/GenBank/DDBJ databases">
        <authorList>
            <person name="Sharma Rahul"/>
            <person name="Thines Marco"/>
        </authorList>
    </citation>
    <scope>NUCLEOTIDE SEQUENCE</scope>
</reference>
<feature type="compositionally biased region" description="Pro residues" evidence="3">
    <location>
        <begin position="9"/>
        <end position="23"/>
    </location>
</feature>
<evidence type="ECO:0000259" key="4">
    <source>
        <dbReference type="PROSITE" id="PS50002"/>
    </source>
</evidence>
<feature type="compositionally biased region" description="Acidic residues" evidence="3">
    <location>
        <begin position="371"/>
        <end position="395"/>
    </location>
</feature>
<dbReference type="AlphaFoldDB" id="A0A0F7SLA8"/>
<feature type="compositionally biased region" description="Basic and acidic residues" evidence="3">
    <location>
        <begin position="273"/>
        <end position="282"/>
    </location>
</feature>
<feature type="region of interest" description="Disordered" evidence="3">
    <location>
        <begin position="1"/>
        <end position="418"/>
    </location>
</feature>
<dbReference type="InterPro" id="IPR001452">
    <property type="entry name" value="SH3_domain"/>
</dbReference>
<evidence type="ECO:0000256" key="3">
    <source>
        <dbReference type="SAM" id="MobiDB-lite"/>
    </source>
</evidence>
<feature type="compositionally biased region" description="Low complexity" evidence="3">
    <location>
        <begin position="231"/>
        <end position="241"/>
    </location>
</feature>
<organism evidence="5">
    <name type="scientific">Phaffia rhodozyma</name>
    <name type="common">Yeast</name>
    <name type="synonym">Xanthophyllomyces dendrorhous</name>
    <dbReference type="NCBI Taxonomy" id="264483"/>
    <lineage>
        <taxon>Eukaryota</taxon>
        <taxon>Fungi</taxon>
        <taxon>Dikarya</taxon>
        <taxon>Basidiomycota</taxon>
        <taxon>Agaricomycotina</taxon>
        <taxon>Tremellomycetes</taxon>
        <taxon>Cystofilobasidiales</taxon>
        <taxon>Mrakiaceae</taxon>
        <taxon>Phaffia</taxon>
    </lineage>
</organism>
<evidence type="ECO:0000256" key="2">
    <source>
        <dbReference type="PROSITE-ProRule" id="PRU00192"/>
    </source>
</evidence>
<feature type="compositionally biased region" description="Low complexity" evidence="3">
    <location>
        <begin position="87"/>
        <end position="97"/>
    </location>
</feature>
<dbReference type="Pfam" id="PF00018">
    <property type="entry name" value="SH3_1"/>
    <property type="match status" value="1"/>
</dbReference>
<evidence type="ECO:0000313" key="5">
    <source>
        <dbReference type="EMBL" id="CDZ98204.1"/>
    </source>
</evidence>
<evidence type="ECO:0000256" key="1">
    <source>
        <dbReference type="ARBA" id="ARBA00022443"/>
    </source>
</evidence>
<name>A0A0F7SLA8_PHARH</name>
<feature type="compositionally biased region" description="Polar residues" evidence="3">
    <location>
        <begin position="202"/>
        <end position="219"/>
    </location>
</feature>
<dbReference type="EMBL" id="LN483326">
    <property type="protein sequence ID" value="CDZ98204.1"/>
    <property type="molecule type" value="Genomic_DNA"/>
</dbReference>
<proteinExistence type="predicted"/>
<accession>A0A0F7SLA8</accession>
<protein>
    <submittedName>
        <fullName evidence="5">Src homology-3 domain</fullName>
    </submittedName>
</protein>
<dbReference type="PROSITE" id="PS50002">
    <property type="entry name" value="SH3"/>
    <property type="match status" value="1"/>
</dbReference>
<dbReference type="SUPFAM" id="SSF50044">
    <property type="entry name" value="SH3-domain"/>
    <property type="match status" value="1"/>
</dbReference>
<dbReference type="SMART" id="SM00326">
    <property type="entry name" value="SH3"/>
    <property type="match status" value="1"/>
</dbReference>
<feature type="compositionally biased region" description="Low complexity" evidence="3">
    <location>
        <begin position="48"/>
        <end position="67"/>
    </location>
</feature>
<dbReference type="InterPro" id="IPR036028">
    <property type="entry name" value="SH3-like_dom_sf"/>
</dbReference>
<keyword evidence="1 2" id="KW-0728">SH3 domain</keyword>